<organism evidence="2 3">
    <name type="scientific">Pelomonas lactea</name>
    <dbReference type="NCBI Taxonomy" id="3299030"/>
    <lineage>
        <taxon>Bacteria</taxon>
        <taxon>Pseudomonadati</taxon>
        <taxon>Pseudomonadota</taxon>
        <taxon>Betaproteobacteria</taxon>
        <taxon>Burkholderiales</taxon>
        <taxon>Sphaerotilaceae</taxon>
        <taxon>Roseateles</taxon>
    </lineage>
</organism>
<dbReference type="Pfam" id="PF13508">
    <property type="entry name" value="Acetyltransf_7"/>
    <property type="match status" value="1"/>
</dbReference>
<dbReference type="CDD" id="cd04301">
    <property type="entry name" value="NAT_SF"/>
    <property type="match status" value="1"/>
</dbReference>
<gene>
    <name evidence="2" type="ORF">ACG04Q_04725</name>
</gene>
<sequence>MPDAQAGRPELVQIWALGWALNRQTPAPVPHADGLRIDVGQPRHTRRFLFAGLSPALAELGRGVDEPWIFLKACAPAESLRALLPPHWRLEADGFLMTCGDQPFPAAGPLPPGYALAATDDGAVVHVQVHAPDGSPAAAGFAALGKGWATYDRIVTAPAHQRRGLGRAVMAALQARAHAQGRRAGVLVATPEGRRLYESLGWRLRSPWATAVIPGPDDEVQSPPTK</sequence>
<keyword evidence="3" id="KW-1185">Reference proteome</keyword>
<protein>
    <submittedName>
        <fullName evidence="2">GNAT family N-acetyltransferase</fullName>
    </submittedName>
</protein>
<evidence type="ECO:0000313" key="2">
    <source>
        <dbReference type="EMBL" id="MFG6460867.1"/>
    </source>
</evidence>
<reference evidence="2 3" key="1">
    <citation type="submission" date="2024-08" db="EMBL/GenBank/DDBJ databases">
        <authorList>
            <person name="Lu H."/>
        </authorList>
    </citation>
    <scope>NUCLEOTIDE SEQUENCE [LARGE SCALE GENOMIC DNA]</scope>
    <source>
        <strain evidence="2 3">DXS20W</strain>
    </source>
</reference>
<feature type="domain" description="N-acetyltransferase" evidence="1">
    <location>
        <begin position="69"/>
        <end position="219"/>
    </location>
</feature>
<dbReference type="InterPro" id="IPR016181">
    <property type="entry name" value="Acyl_CoA_acyltransferase"/>
</dbReference>
<dbReference type="PROSITE" id="PS51186">
    <property type="entry name" value="GNAT"/>
    <property type="match status" value="1"/>
</dbReference>
<proteinExistence type="predicted"/>
<name>A0ABW7GFX8_9BURK</name>
<dbReference type="Gene3D" id="3.40.630.30">
    <property type="match status" value="1"/>
</dbReference>
<dbReference type="RefSeq" id="WP_394509709.1">
    <property type="nucleotide sequence ID" value="NZ_JBIGHX010000002.1"/>
</dbReference>
<comment type="caution">
    <text evidence="2">The sequence shown here is derived from an EMBL/GenBank/DDBJ whole genome shotgun (WGS) entry which is preliminary data.</text>
</comment>
<evidence type="ECO:0000259" key="1">
    <source>
        <dbReference type="PROSITE" id="PS51186"/>
    </source>
</evidence>
<evidence type="ECO:0000313" key="3">
    <source>
        <dbReference type="Proteomes" id="UP001606302"/>
    </source>
</evidence>
<dbReference type="Proteomes" id="UP001606302">
    <property type="component" value="Unassembled WGS sequence"/>
</dbReference>
<accession>A0ABW7GFX8</accession>
<dbReference type="EMBL" id="JBIGHX010000002">
    <property type="protein sequence ID" value="MFG6460867.1"/>
    <property type="molecule type" value="Genomic_DNA"/>
</dbReference>
<dbReference type="SUPFAM" id="SSF55729">
    <property type="entry name" value="Acyl-CoA N-acyltransferases (Nat)"/>
    <property type="match status" value="1"/>
</dbReference>
<dbReference type="InterPro" id="IPR000182">
    <property type="entry name" value="GNAT_dom"/>
</dbReference>